<sequence>MKNNLGRMQVCALTAFMLGIQSPIVTTAEETLTNAASEKAISVRTYTSPPLIRTKETPSVKTVTNSVYLDTVIPFIDEVADTSKPIILDTMYDGAFEVPDGHWFKDRVRLDSAATDINTVSLTKDGASVADYTLGQLIFDEGMYVLVVTDYAGNVTTLHFAIDRTNPVINGVTPGQRYNSSVTPTSPDTNIDWVSLRKDNQSVEGYTLGQPISDSGTYFFQVQDLAGNSRMFSFTIERVAPDINGVTPGQLSNTSITPTSTATDIETVSLTKDGVAVAGYTLGKVIRDSGTYVLVVTDHAGNAATVPFTIESNAPVVGGVTDGQLTDTSVTPASPDNDIETVSLTRDGVAVAGYMLGQTISDSGAYVLVVMNHRGNTTIVHFTIGDRAAPIIIDTMYDGAFEVPDGHWFKDRVRLDSAATDINTVSLTKDGASVADYTLGQLIFDEGMYVLVVTDYAGNATTLHFAIDRTNPVINGVTPGQRYNSGVTPTSPDTNIDWVSLRKDNQSVEGYTLGQPISDSGTYFFQVQDLAGNSRMFSFTIERVAPDINGVTPGQLSNTSITPTSTATDIETVSLTKDGVAVAGYTLGKVIRDSGTYVLVVTDHAGNAATVPFTIESNAPVVGGVTDGQLTDTSVTPASPDNDIETVSLTRDGVAVAGYTLGQTISDSGAYVLVVMNHRGNTTIVHFTIGDRAAPIIIDTMYDGAFEVPDGHWFNDRIRLDSAATDINTVSLTKDGVAVADYALGQLIFDEGMYVLVVTDHTGNVTTLHFGIDRTNPVVNGVTAGQRYNSSVTPTSPDTNIGWVSLRKDNQIVEGYTLGQPISDSGTYFLQVEDLAGHTRMFSFIIDIDVQISDAQAVDGAKSVLVITFSGSDTVSSVTQNVTFPTTGTNGTAIAWVSDNTDLITTTGTVTRPVHGAGNATVTLTATITKGTETVTKTFALIVVAAPDVIVTDLIAPIVTMTNVTTFAVGTEITGVQSNEVGTLYLVSASATVTNKASLDALFTAGTAIRETVSTANTDISLSTTGLTIGEYKVYAVDAVGNVSNPSSVTIILTPVPQPFIISGGTLSNTGGIKATVTVTSNSMGSNVHTGNEVVIFQLMKGEMPVSIVALETDIQFSEALTAYFNVTGSDYKVDVFVVDSYSNSFTDVGNQLAKAITLE</sequence>
<keyword evidence="4" id="KW-1185">Reference proteome</keyword>
<organism evidence="3 4">
    <name type="scientific">Paenibacillus agricola</name>
    <dbReference type="NCBI Taxonomy" id="2716264"/>
    <lineage>
        <taxon>Bacteria</taxon>
        <taxon>Bacillati</taxon>
        <taxon>Bacillota</taxon>
        <taxon>Bacilli</taxon>
        <taxon>Bacillales</taxon>
        <taxon>Paenibacillaceae</taxon>
        <taxon>Paenibacillus</taxon>
    </lineage>
</organism>
<gene>
    <name evidence="3" type="ORF">G9U52_09940</name>
</gene>
<accession>A0ABX0J1L1</accession>
<comment type="caution">
    <text evidence="3">The sequence shown here is derived from an EMBL/GenBank/DDBJ whole genome shotgun (WGS) entry which is preliminary data.</text>
</comment>
<proteinExistence type="predicted"/>
<reference evidence="3" key="1">
    <citation type="submission" date="2020-03" db="EMBL/GenBank/DDBJ databases">
        <title>Draft sequencing of Paenibacilllus sp. S3N08.</title>
        <authorList>
            <person name="Kim D.-U."/>
        </authorList>
    </citation>
    <scope>NUCLEOTIDE SEQUENCE</scope>
    <source>
        <strain evidence="3">S3N08</strain>
    </source>
</reference>
<dbReference type="Proteomes" id="UP001165962">
    <property type="component" value="Unassembled WGS sequence"/>
</dbReference>
<feature type="domain" description="Atrophied bacterial Ig" evidence="2">
    <location>
        <begin position="858"/>
        <end position="945"/>
    </location>
</feature>
<protein>
    <recommendedName>
        <fullName evidence="2">Atrophied bacterial Ig domain-containing protein</fullName>
    </recommendedName>
</protein>
<evidence type="ECO:0000313" key="3">
    <source>
        <dbReference type="EMBL" id="NHN30155.1"/>
    </source>
</evidence>
<keyword evidence="1" id="KW-0732">Signal</keyword>
<dbReference type="Pfam" id="PF20578">
    <property type="entry name" value="aBig_2"/>
    <property type="match status" value="1"/>
</dbReference>
<evidence type="ECO:0000259" key="2">
    <source>
        <dbReference type="Pfam" id="PF20578"/>
    </source>
</evidence>
<dbReference type="InterPro" id="IPR046780">
    <property type="entry name" value="aBig_2"/>
</dbReference>
<dbReference type="RefSeq" id="WP_166148884.1">
    <property type="nucleotide sequence ID" value="NZ_JAAOIW010000003.1"/>
</dbReference>
<name>A0ABX0J1L1_9BACL</name>
<feature type="chain" id="PRO_5046206733" description="Atrophied bacterial Ig domain-containing protein" evidence="1">
    <location>
        <begin position="28"/>
        <end position="1160"/>
    </location>
</feature>
<evidence type="ECO:0000313" key="4">
    <source>
        <dbReference type="Proteomes" id="UP001165962"/>
    </source>
</evidence>
<evidence type="ECO:0000256" key="1">
    <source>
        <dbReference type="SAM" id="SignalP"/>
    </source>
</evidence>
<feature type="signal peptide" evidence="1">
    <location>
        <begin position="1"/>
        <end position="27"/>
    </location>
</feature>
<dbReference type="EMBL" id="JAAOIW010000003">
    <property type="protein sequence ID" value="NHN30155.1"/>
    <property type="molecule type" value="Genomic_DNA"/>
</dbReference>